<accession>A0A841GZU6</accession>
<feature type="domain" description="Aldehyde dehydrogenase" evidence="4">
    <location>
        <begin position="3"/>
        <end position="451"/>
    </location>
</feature>
<keyword evidence="3 5" id="KW-0560">Oxidoreductase</keyword>
<evidence type="ECO:0000256" key="2">
    <source>
        <dbReference type="ARBA" id="ARBA00022857"/>
    </source>
</evidence>
<dbReference type="AlphaFoldDB" id="A0A841GZU6"/>
<dbReference type="SUPFAM" id="SSF53720">
    <property type="entry name" value="ALDH-like"/>
    <property type="match status" value="1"/>
</dbReference>
<dbReference type="PANTHER" id="PTHR43217:SF1">
    <property type="entry name" value="SUCCINATE SEMIALDEHYDE DEHYDROGENASE [NAD(P)+] SAD"/>
    <property type="match status" value="1"/>
</dbReference>
<dbReference type="InterPro" id="IPR047110">
    <property type="entry name" value="GABD/Sad-like"/>
</dbReference>
<dbReference type="CDD" id="cd07100">
    <property type="entry name" value="ALDH_SSADH1_GabD1"/>
    <property type="match status" value="1"/>
</dbReference>
<evidence type="ECO:0000259" key="4">
    <source>
        <dbReference type="Pfam" id="PF00171"/>
    </source>
</evidence>
<evidence type="ECO:0000313" key="5">
    <source>
        <dbReference type="EMBL" id="MBB6071199.1"/>
    </source>
</evidence>
<keyword evidence="2" id="KW-0521">NADP</keyword>
<dbReference type="Gene3D" id="3.40.605.10">
    <property type="entry name" value="Aldehyde Dehydrogenase, Chain A, domain 1"/>
    <property type="match status" value="1"/>
</dbReference>
<dbReference type="Proteomes" id="UP000582837">
    <property type="component" value="Unassembled WGS sequence"/>
</dbReference>
<dbReference type="EC" id="1.2.1.20" evidence="5"/>
<sequence length="465" mass="50293">MPIATISPVTGETLRTFDALTPEQIEQKLQRAANAFRSHRRTSMAERAERMRRAGEILEADKDRLGRLMTTEMGKTLASAVAEVEKCAWVCRHYAEHAAGMLAPRPVDVGKARGEIHFLPLGAVLAIMPWNFPLWQVFRFAAPALMAGNVGLLKHASNVPQSALAIEDVFARAGFAEGVFQTLLIGSDAVGGLLDDPRVAAATLTGSTPAGQSVAERAGRNLKKTVLELGGSDPFIVMPSADLRAAARTAAKARCINNGQSCIAAKRFIVHQDAADEFERHFVREMEALRVGDPMQDGVDIGPLATASIRDEVDEQVRRSVEAGARLVTGGKRMDGPGFFYPPTILADIPESAPAYREEVFGPVALLFRATDVDDAIRLANDSDFGLGSSVWTTDEGERARFVTEIEAGMTFVNAMVSSDPRLPFGGVKQSGYGRELAEFGIHEFVNVKSVWIQETPPDDHPAAE</sequence>
<dbReference type="PANTHER" id="PTHR43217">
    <property type="entry name" value="SUCCINATE SEMIALDEHYDE DEHYDROGENASE [NAD(P)+] SAD"/>
    <property type="match status" value="1"/>
</dbReference>
<dbReference type="InterPro" id="IPR044148">
    <property type="entry name" value="ALDH_GabD1-like"/>
</dbReference>
<comment type="similarity">
    <text evidence="1">Belongs to the aldehyde dehydrogenase family.</text>
</comment>
<dbReference type="Gene3D" id="3.40.309.10">
    <property type="entry name" value="Aldehyde Dehydrogenase, Chain A, domain 2"/>
    <property type="match status" value="1"/>
</dbReference>
<dbReference type="InterPro" id="IPR016163">
    <property type="entry name" value="Ald_DH_C"/>
</dbReference>
<evidence type="ECO:0000313" key="6">
    <source>
        <dbReference type="Proteomes" id="UP000582837"/>
    </source>
</evidence>
<dbReference type="EC" id="1.2.1.79" evidence="5"/>
<name>A0A841GZU6_9BACT</name>
<dbReference type="EC" id="1.2.1.16" evidence="5"/>
<keyword evidence="6" id="KW-1185">Reference proteome</keyword>
<dbReference type="EMBL" id="JACHIA010000007">
    <property type="protein sequence ID" value="MBB6071199.1"/>
    <property type="molecule type" value="Genomic_DNA"/>
</dbReference>
<evidence type="ECO:0000256" key="1">
    <source>
        <dbReference type="ARBA" id="ARBA00009986"/>
    </source>
</evidence>
<dbReference type="GO" id="GO:0036243">
    <property type="term" value="F:succinate-semialdehyde dehydrogenase (NADP+) activity"/>
    <property type="evidence" value="ECO:0007669"/>
    <property type="project" value="UniProtKB-EC"/>
</dbReference>
<gene>
    <name evidence="5" type="ORF">HNQ61_002823</name>
</gene>
<dbReference type="GO" id="GO:0004030">
    <property type="term" value="F:aldehyde dehydrogenase [NAD(P)+] activity"/>
    <property type="evidence" value="ECO:0007669"/>
    <property type="project" value="InterPro"/>
</dbReference>
<dbReference type="GO" id="GO:0004777">
    <property type="term" value="F:succinate-semialdehyde dehydrogenase (NAD+) activity"/>
    <property type="evidence" value="ECO:0007669"/>
    <property type="project" value="TreeGrafter"/>
</dbReference>
<evidence type="ECO:0000256" key="3">
    <source>
        <dbReference type="ARBA" id="ARBA00023002"/>
    </source>
</evidence>
<dbReference type="InterPro" id="IPR015590">
    <property type="entry name" value="Aldehyde_DH_dom"/>
</dbReference>
<dbReference type="InterPro" id="IPR016162">
    <property type="entry name" value="Ald_DH_N"/>
</dbReference>
<dbReference type="InterPro" id="IPR016161">
    <property type="entry name" value="Ald_DH/histidinol_DH"/>
</dbReference>
<dbReference type="Pfam" id="PF00171">
    <property type="entry name" value="Aldedh"/>
    <property type="match status" value="1"/>
</dbReference>
<dbReference type="FunFam" id="3.40.309.10:FF:000010">
    <property type="entry name" value="Gamma-aminobutyraldehyde dehydrogenase"/>
    <property type="match status" value="1"/>
</dbReference>
<dbReference type="GO" id="GO:0102810">
    <property type="term" value="F:glutarate-semialdehyde dehydrogenase (NADP+) activity"/>
    <property type="evidence" value="ECO:0007669"/>
    <property type="project" value="UniProtKB-EC"/>
</dbReference>
<comment type="caution">
    <text evidence="5">The sequence shown here is derived from an EMBL/GenBank/DDBJ whole genome shotgun (WGS) entry which is preliminary data.</text>
</comment>
<proteinExistence type="inferred from homology"/>
<dbReference type="FunFam" id="3.40.605.10:FF:000012">
    <property type="entry name" value="NAD-dependent succinate-semialdehyde dehydrogenase"/>
    <property type="match status" value="1"/>
</dbReference>
<dbReference type="RefSeq" id="WP_170033882.1">
    <property type="nucleotide sequence ID" value="NZ_JABDTL010000001.1"/>
</dbReference>
<reference evidence="5 6" key="1">
    <citation type="submission" date="2020-08" db="EMBL/GenBank/DDBJ databases">
        <title>Genomic Encyclopedia of Type Strains, Phase IV (KMG-IV): sequencing the most valuable type-strain genomes for metagenomic binning, comparative biology and taxonomic classification.</title>
        <authorList>
            <person name="Goeker M."/>
        </authorList>
    </citation>
    <scope>NUCLEOTIDE SEQUENCE [LARGE SCALE GENOMIC DNA]</scope>
    <source>
        <strain evidence="5 6">DSM 29007</strain>
    </source>
</reference>
<organism evidence="5 6">
    <name type="scientific">Longimicrobium terrae</name>
    <dbReference type="NCBI Taxonomy" id="1639882"/>
    <lineage>
        <taxon>Bacteria</taxon>
        <taxon>Pseudomonadati</taxon>
        <taxon>Gemmatimonadota</taxon>
        <taxon>Longimicrobiia</taxon>
        <taxon>Longimicrobiales</taxon>
        <taxon>Longimicrobiaceae</taxon>
        <taxon>Longimicrobium</taxon>
    </lineage>
</organism>
<protein>
    <submittedName>
        <fullName evidence="5">Succinate-semialdehyde dehydrogenase/glutarate-semialdehyde dehydrogenase</fullName>
        <ecNumber evidence="5">1.2.1.16</ecNumber>
        <ecNumber evidence="5">1.2.1.20</ecNumber>
        <ecNumber evidence="5">1.2.1.79</ecNumber>
    </submittedName>
</protein>